<dbReference type="InterPro" id="IPR006059">
    <property type="entry name" value="SBP"/>
</dbReference>
<dbReference type="STRING" id="861266.ARTSIC4J27_2933"/>
<evidence type="ECO:0000256" key="1">
    <source>
        <dbReference type="ARBA" id="ARBA00022729"/>
    </source>
</evidence>
<dbReference type="PANTHER" id="PTHR30006">
    <property type="entry name" value="THIAMINE-BINDING PERIPLASMIC PROTEIN-RELATED"/>
    <property type="match status" value="1"/>
</dbReference>
<dbReference type="Pfam" id="PF01547">
    <property type="entry name" value="SBP_bac_1"/>
    <property type="match status" value="1"/>
</dbReference>
<accession>A0A024H531</accession>
<dbReference type="AlphaFoldDB" id="A0A024H531"/>
<keyword evidence="3" id="KW-1185">Reference proteome</keyword>
<evidence type="ECO:0000313" key="2">
    <source>
        <dbReference type="EMBL" id="CCQ46957.1"/>
    </source>
</evidence>
<dbReference type="EMBL" id="CAQI01000046">
    <property type="protein sequence ID" value="CCQ46957.1"/>
    <property type="molecule type" value="Genomic_DNA"/>
</dbReference>
<reference evidence="3" key="1">
    <citation type="journal article" date="2014" name="Genome Announc.">
        <title>Genome Sequence of Arthrobacter siccitolerans 4J27, a Xeroprotectant-Producing Desiccation-Tolerant Microorganism.</title>
        <authorList>
            <person name="Manzanera M."/>
            <person name="Santa-Cruz-Calvo L."/>
            <person name="Vilchez J.I."/>
            <person name="Garcia-Fontana C."/>
            <person name="Silva-Castro G.A."/>
            <person name="Calvo C."/>
            <person name="Gonzalez-Lopez J."/>
        </authorList>
    </citation>
    <scope>NUCLEOTIDE SEQUENCE [LARGE SCALE GENOMIC DNA]</scope>
    <source>
        <strain evidence="3">4J27</strain>
    </source>
</reference>
<name>A0A024H531_9MICC</name>
<organism evidence="2 3">
    <name type="scientific">Pseudarthrobacter siccitolerans</name>
    <dbReference type="NCBI Taxonomy" id="861266"/>
    <lineage>
        <taxon>Bacteria</taxon>
        <taxon>Bacillati</taxon>
        <taxon>Actinomycetota</taxon>
        <taxon>Actinomycetes</taxon>
        <taxon>Micrococcales</taxon>
        <taxon>Micrococcaceae</taxon>
        <taxon>Pseudarthrobacter</taxon>
    </lineage>
</organism>
<dbReference type="Proteomes" id="UP000035722">
    <property type="component" value="Unassembled WGS sequence"/>
</dbReference>
<gene>
    <name evidence="2" type="ORF">ARTSIC4J27_2933</name>
</gene>
<protein>
    <submittedName>
        <fullName evidence="2">Bacterial extracellular solute-binding family protein</fullName>
    </submittedName>
</protein>
<evidence type="ECO:0000313" key="3">
    <source>
        <dbReference type="Proteomes" id="UP000035722"/>
    </source>
</evidence>
<comment type="caution">
    <text evidence="2">The sequence shown here is derived from an EMBL/GenBank/DDBJ whole genome shotgun (WGS) entry which is preliminary data.</text>
</comment>
<dbReference type="SUPFAM" id="SSF53850">
    <property type="entry name" value="Periplasmic binding protein-like II"/>
    <property type="match status" value="1"/>
</dbReference>
<proteinExistence type="predicted"/>
<keyword evidence="1" id="KW-0732">Signal</keyword>
<sequence>MGKIMSEAEWAEVVEAANKEGEVVVYGTMNAALTTLLPQEFEKAYPEIDVTYVRLSPADVEARLGAEIASGNVVADAVDNLQNIVVDGFADKGALLPLNVPAVGVPEFDRPVNQRTPFSAYIGTVPYGWAWNTNLLPEGITSWEDYLELDPSLVGATDPSIGPAVASLYMATEDLAGEGFLDKLLAGANPKIYPGSNPAVTSLAAGEIAAVLPVPVANVITAQQGGSPIDFTLYEGSYTIPTELAVLDGPHPNAARVWANWFLSEEGQKVVGQGGQLPILPVPTLYDTEGIELVRDKPLPQDEFVAFQRRWAELVAG</sequence>
<dbReference type="Gene3D" id="3.40.190.10">
    <property type="entry name" value="Periplasmic binding protein-like II"/>
    <property type="match status" value="2"/>
</dbReference>